<dbReference type="Proteomes" id="UP000747399">
    <property type="component" value="Unassembled WGS sequence"/>
</dbReference>
<dbReference type="Pfam" id="PF12695">
    <property type="entry name" value="Abhydrolase_5"/>
    <property type="match status" value="1"/>
</dbReference>
<evidence type="ECO:0000259" key="2">
    <source>
        <dbReference type="Pfam" id="PF12695"/>
    </source>
</evidence>
<dbReference type="InterPro" id="IPR029058">
    <property type="entry name" value="AB_hydrolase_fold"/>
</dbReference>
<dbReference type="GO" id="GO:0016787">
    <property type="term" value="F:hydrolase activity"/>
    <property type="evidence" value="ECO:0007669"/>
    <property type="project" value="InterPro"/>
</dbReference>
<reference evidence="3" key="1">
    <citation type="journal article" date="2021" name="Proc. Natl. Acad. Sci. U.S.A.">
        <title>Three genomes in the algal genus Volvox reveal the fate of a haploid sex-determining region after a transition to homothallism.</title>
        <authorList>
            <person name="Yamamoto K."/>
            <person name="Hamaji T."/>
            <person name="Kawai-Toyooka H."/>
            <person name="Matsuzaki R."/>
            <person name="Takahashi F."/>
            <person name="Nishimura Y."/>
            <person name="Kawachi M."/>
            <person name="Noguchi H."/>
            <person name="Minakuchi Y."/>
            <person name="Umen J.G."/>
            <person name="Toyoda A."/>
            <person name="Nozaki H."/>
        </authorList>
    </citation>
    <scope>NUCLEOTIDE SEQUENCE</scope>
    <source>
        <strain evidence="3">NIES-3780</strain>
    </source>
</reference>
<evidence type="ECO:0000256" key="1">
    <source>
        <dbReference type="SAM" id="SignalP"/>
    </source>
</evidence>
<feature type="chain" id="PRO_5035262578" description="Alpha/beta hydrolase fold-5 domain-containing protein" evidence="1">
    <location>
        <begin position="22"/>
        <end position="522"/>
    </location>
</feature>
<keyword evidence="1" id="KW-0732">Signal</keyword>
<comment type="caution">
    <text evidence="3">The sequence shown here is derived from an EMBL/GenBank/DDBJ whole genome shotgun (WGS) entry which is preliminary data.</text>
</comment>
<accession>A0A8J4BJM2</accession>
<dbReference type="Gene3D" id="3.40.50.1820">
    <property type="entry name" value="alpha/beta hydrolase"/>
    <property type="match status" value="1"/>
</dbReference>
<protein>
    <recommendedName>
        <fullName evidence="2">Alpha/beta hydrolase fold-5 domain-containing protein</fullName>
    </recommendedName>
</protein>
<evidence type="ECO:0000313" key="4">
    <source>
        <dbReference type="Proteomes" id="UP000747399"/>
    </source>
</evidence>
<dbReference type="AlphaFoldDB" id="A0A8J4BJM2"/>
<dbReference type="EMBL" id="BNCO01000052">
    <property type="protein sequence ID" value="GIL62576.1"/>
    <property type="molecule type" value="Genomic_DNA"/>
</dbReference>
<keyword evidence="4" id="KW-1185">Reference proteome</keyword>
<organism evidence="3 4">
    <name type="scientific">Volvox africanus</name>
    <dbReference type="NCBI Taxonomy" id="51714"/>
    <lineage>
        <taxon>Eukaryota</taxon>
        <taxon>Viridiplantae</taxon>
        <taxon>Chlorophyta</taxon>
        <taxon>core chlorophytes</taxon>
        <taxon>Chlorophyceae</taxon>
        <taxon>CS clade</taxon>
        <taxon>Chlamydomonadales</taxon>
        <taxon>Volvocaceae</taxon>
        <taxon>Volvox</taxon>
    </lineage>
</organism>
<feature type="domain" description="Alpha/beta hydrolase fold-5" evidence="2">
    <location>
        <begin position="39"/>
        <end position="202"/>
    </location>
</feature>
<name>A0A8J4BJM2_9CHLO</name>
<sequence>MKRVAILLLALFVTLAGSALAHDIILPPSNTNGGPEAAMIFIQGAQIPTDRYLPLLREVQNKSSLSLWVGVPQYFLDIAEPFQLGSSIDFVLQEMHKQGLKQGSPLILAGHSLGGAMVQDWVAANSHRVSAQVLLGSFLTRKYREHVYPVPTLTVGAELDGLCRITRIAEAYYHQQMDPYPGMAAEDFPVVVIEGANHMQFASGNPPPLVKARDLDSEISPNEAHDAISKVIVAYLANQIEKKAIIMSGPAELLAPIVSSLQLEGNYNLKKPCYNDAPSSACQVGCPWSEMTSQKNMSDLPKNVSVRVMDEFHPVSQTNPIHLPHILNNCTKDQENCVLEMTTVTEAVYEVLDRLDTGFFSVSAYELRTKMNSRQASYLAAGFKDADFQKLDANPTRCADINQLAIKWALRNAPVKSVARYYSIGRQLVVGDDLGPYNAGPFWIWNDMHYNNQKDAEGTLQRVVRSPTMRTPIPYFIKAAEGFHYCKVLSPARALEWIMVDSLRDENGYASLRSAASSYYKL</sequence>
<dbReference type="SUPFAM" id="SSF53474">
    <property type="entry name" value="alpha/beta-Hydrolases"/>
    <property type="match status" value="1"/>
</dbReference>
<proteinExistence type="predicted"/>
<dbReference type="InterPro" id="IPR029059">
    <property type="entry name" value="AB_hydrolase_5"/>
</dbReference>
<evidence type="ECO:0000313" key="3">
    <source>
        <dbReference type="EMBL" id="GIL62576.1"/>
    </source>
</evidence>
<gene>
    <name evidence="3" type="ORF">Vafri_16759</name>
</gene>
<feature type="signal peptide" evidence="1">
    <location>
        <begin position="1"/>
        <end position="21"/>
    </location>
</feature>